<dbReference type="eggNOG" id="COG0241">
    <property type="taxonomic scope" value="Bacteria"/>
</dbReference>
<comment type="similarity">
    <text evidence="13 14">Belongs to the gmhB family.</text>
</comment>
<reference evidence="18 19" key="1">
    <citation type="submission" date="2011-05" db="EMBL/GenBank/DDBJ databases">
        <title>Complete sequence of Thioalkalimicrobium cyclicum ALM1.</title>
        <authorList>
            <consortium name="US DOE Joint Genome Institute"/>
            <person name="Lucas S."/>
            <person name="Han J."/>
            <person name="Lapidus A."/>
            <person name="Cheng J.-F."/>
            <person name="Goodwin L."/>
            <person name="Pitluck S."/>
            <person name="Peters L."/>
            <person name="Mikhailova N."/>
            <person name="Davenport K."/>
            <person name="Han C."/>
            <person name="Tapia R."/>
            <person name="Land M."/>
            <person name="Hauser L."/>
            <person name="Kyrpides N."/>
            <person name="Ivanova N."/>
            <person name="Pagani I."/>
            <person name="Kappler U."/>
            <person name="Woyke T."/>
        </authorList>
    </citation>
    <scope>NUCLEOTIDE SEQUENCE [LARGE SCALE GENOMIC DNA]</scope>
    <source>
        <strain evidence="19">DSM 14477 / JCM 11371 / ALM1</strain>
    </source>
</reference>
<keyword evidence="9 14" id="KW-0378">Hydrolase</keyword>
<dbReference type="HOGENOM" id="CLU_085077_2_0_6"/>
<dbReference type="InterPro" id="IPR023214">
    <property type="entry name" value="HAD_sf"/>
</dbReference>
<dbReference type="NCBIfam" id="TIGR01656">
    <property type="entry name" value="Histidinol-ppas"/>
    <property type="match status" value="1"/>
</dbReference>
<dbReference type="InterPro" id="IPR006549">
    <property type="entry name" value="HAD-SF_hydro_IIIA"/>
</dbReference>
<proteinExistence type="inferred from homology"/>
<feature type="binding site" evidence="17">
    <location>
        <position position="132"/>
    </location>
    <ligand>
        <name>Mg(2+)</name>
        <dbReference type="ChEBI" id="CHEBI:18420"/>
    </ligand>
</feature>
<keyword evidence="11 17" id="KW-0460">Magnesium</keyword>
<comment type="cofactor">
    <cofactor evidence="2 17">
        <name>Mg(2+)</name>
        <dbReference type="ChEBI" id="CHEBI:18420"/>
    </cofactor>
</comment>
<evidence type="ECO:0000256" key="5">
    <source>
        <dbReference type="ARBA" id="ARBA00004708"/>
    </source>
</evidence>
<sequence>MINVAPPLLILDRDGVINYDSDAFIKSADEWQPIPGSLAAIARFKRAGWQVAVATNQSGIARGYYDRAALSAMHRKLHSLLFHEFGVVLDWVCYAPYLTDQPNAARKPQPGMLRQIGITLNRSIEQQIMVGDTLADVQAAQAAGMRPLLVRTGKGERTLAQQPGLVNQVPVYDDLAAVAETLISSQSEQVR</sequence>
<evidence type="ECO:0000256" key="9">
    <source>
        <dbReference type="ARBA" id="ARBA00022801"/>
    </source>
</evidence>
<dbReference type="RefSeq" id="WP_013835728.1">
    <property type="nucleotide sequence ID" value="NC_015581.1"/>
</dbReference>
<feature type="binding site" evidence="17">
    <location>
        <position position="14"/>
    </location>
    <ligand>
        <name>Mg(2+)</name>
        <dbReference type="ChEBI" id="CHEBI:18420"/>
    </ligand>
</feature>
<comment type="pathway">
    <text evidence="5">Nucleotide-sugar biosynthesis; ADP-L-glycero-beta-D-manno-heptose biosynthesis; ADP-L-glycero-beta-D-manno-heptose from D-glycero-beta-D-manno-heptose 7-phosphate: step 2/4.</text>
</comment>
<evidence type="ECO:0000256" key="15">
    <source>
        <dbReference type="PIRSR" id="PIRSR004682-1"/>
    </source>
</evidence>
<comment type="catalytic activity">
    <reaction evidence="1">
        <text>D-glycero-beta-D-manno-heptose 1,7-bisphosphate + H2O = D-glycero-beta-D-manno-heptose 1-phosphate + phosphate</text>
        <dbReference type="Rhea" id="RHEA:28518"/>
        <dbReference type="ChEBI" id="CHEBI:15377"/>
        <dbReference type="ChEBI" id="CHEBI:43474"/>
        <dbReference type="ChEBI" id="CHEBI:60208"/>
        <dbReference type="ChEBI" id="CHEBI:61593"/>
        <dbReference type="EC" id="3.1.3.82"/>
    </reaction>
</comment>
<dbReference type="FunFam" id="3.40.50.1000:FF:000168">
    <property type="entry name" value="D,D-heptose 1,7-bisphosphate phosphatase"/>
    <property type="match status" value="1"/>
</dbReference>
<dbReference type="InterPro" id="IPR004446">
    <property type="entry name" value="Heptose_bisP_phosphatase"/>
</dbReference>
<dbReference type="InterPro" id="IPR036412">
    <property type="entry name" value="HAD-like_sf"/>
</dbReference>
<evidence type="ECO:0000256" key="1">
    <source>
        <dbReference type="ARBA" id="ARBA00001226"/>
    </source>
</evidence>
<feature type="site" description="Stabilizes the phosphoryl group" evidence="16">
    <location>
        <position position="55"/>
    </location>
</feature>
<evidence type="ECO:0000313" key="19">
    <source>
        <dbReference type="Proteomes" id="UP000009232"/>
    </source>
</evidence>
<dbReference type="NCBIfam" id="NF006506">
    <property type="entry name" value="PRK08942.1"/>
    <property type="match status" value="1"/>
</dbReference>
<comment type="cofactor">
    <cofactor evidence="3">
        <name>Zn(2+)</name>
        <dbReference type="ChEBI" id="CHEBI:29105"/>
    </cofactor>
</comment>
<feature type="site" description="Stabilizes the phosphoryl group" evidence="16">
    <location>
        <position position="107"/>
    </location>
</feature>
<dbReference type="Gene3D" id="3.40.50.1000">
    <property type="entry name" value="HAD superfamily/HAD-like"/>
    <property type="match status" value="1"/>
</dbReference>
<dbReference type="GO" id="GO:0034200">
    <property type="term" value="F:D-glycero-beta-D-manno-heptose 1,7-bisphosphate 7-phosphatase activity"/>
    <property type="evidence" value="ECO:0007669"/>
    <property type="project" value="UniProtKB-EC"/>
</dbReference>
<keyword evidence="7 14" id="KW-0963">Cytoplasm</keyword>
<protein>
    <recommendedName>
        <fullName evidence="14">D,D-heptose 1,7-bisphosphate phosphatase</fullName>
        <ecNumber evidence="14">3.1.3.-</ecNumber>
    </recommendedName>
</protein>
<dbReference type="SUPFAM" id="SSF56784">
    <property type="entry name" value="HAD-like"/>
    <property type="match status" value="1"/>
</dbReference>
<dbReference type="PANTHER" id="PTHR42891">
    <property type="entry name" value="D-GLYCERO-BETA-D-MANNO-HEPTOSE-1,7-BISPHOSPHATE 7-PHOSPHATASE"/>
    <property type="match status" value="1"/>
</dbReference>
<evidence type="ECO:0000256" key="14">
    <source>
        <dbReference type="PIRNR" id="PIRNR004682"/>
    </source>
</evidence>
<feature type="site" description="Contributes to substrate recognition" evidence="16">
    <location>
        <position position="106"/>
    </location>
</feature>
<evidence type="ECO:0000256" key="6">
    <source>
        <dbReference type="ARBA" id="ARBA00011245"/>
    </source>
</evidence>
<accession>F6D8V2</accession>
<evidence type="ECO:0000256" key="4">
    <source>
        <dbReference type="ARBA" id="ARBA00004496"/>
    </source>
</evidence>
<keyword evidence="10" id="KW-0862">Zinc</keyword>
<keyword evidence="19" id="KW-1185">Reference proteome</keyword>
<dbReference type="InterPro" id="IPR006543">
    <property type="entry name" value="Histidinol-phos"/>
</dbReference>
<dbReference type="Proteomes" id="UP000009232">
    <property type="component" value="Chromosome"/>
</dbReference>
<evidence type="ECO:0000256" key="17">
    <source>
        <dbReference type="PIRSR" id="PIRSR004682-4"/>
    </source>
</evidence>
<evidence type="ECO:0000256" key="12">
    <source>
        <dbReference type="ARBA" id="ARBA00023277"/>
    </source>
</evidence>
<name>F6D8V2_THICA</name>
<dbReference type="GO" id="GO:0046872">
    <property type="term" value="F:metal ion binding"/>
    <property type="evidence" value="ECO:0007669"/>
    <property type="project" value="UniProtKB-KW"/>
</dbReference>
<gene>
    <name evidence="18" type="ordered locus">Thicy_1185</name>
</gene>
<evidence type="ECO:0000256" key="2">
    <source>
        <dbReference type="ARBA" id="ARBA00001946"/>
    </source>
</evidence>
<evidence type="ECO:0000256" key="16">
    <source>
        <dbReference type="PIRSR" id="PIRSR004682-3"/>
    </source>
</evidence>
<feature type="binding site" evidence="17">
    <location>
        <position position="12"/>
    </location>
    <ligand>
        <name>Mg(2+)</name>
        <dbReference type="ChEBI" id="CHEBI:18420"/>
    </ligand>
</feature>
<dbReference type="GO" id="GO:0005975">
    <property type="term" value="P:carbohydrate metabolic process"/>
    <property type="evidence" value="ECO:0007669"/>
    <property type="project" value="InterPro"/>
</dbReference>
<comment type="subunit">
    <text evidence="6">Monomer.</text>
</comment>
<keyword evidence="8 17" id="KW-0479">Metal-binding</keyword>
<evidence type="ECO:0000256" key="13">
    <source>
        <dbReference type="ARBA" id="ARBA00061616"/>
    </source>
</evidence>
<dbReference type="PANTHER" id="PTHR42891:SF1">
    <property type="entry name" value="D-GLYCERO-BETA-D-MANNO-HEPTOSE-1,7-BISPHOSPHATE 7-PHOSPHATASE"/>
    <property type="match status" value="1"/>
</dbReference>
<feature type="active site" description="Nucleophile" evidence="15">
    <location>
        <position position="12"/>
    </location>
</feature>
<dbReference type="Pfam" id="PF13242">
    <property type="entry name" value="Hydrolase_like"/>
    <property type="match status" value="1"/>
</dbReference>
<dbReference type="NCBIfam" id="TIGR01662">
    <property type="entry name" value="HAD-SF-IIIA"/>
    <property type="match status" value="1"/>
</dbReference>
<organism evidence="18 19">
    <name type="scientific">Thiomicrospira cyclica (strain DSM 14477 / JCM 11371 / ALM1)</name>
    <name type="common">Thioalkalimicrobium cyclicum</name>
    <dbReference type="NCBI Taxonomy" id="717773"/>
    <lineage>
        <taxon>Bacteria</taxon>
        <taxon>Pseudomonadati</taxon>
        <taxon>Pseudomonadota</taxon>
        <taxon>Gammaproteobacteria</taxon>
        <taxon>Thiotrichales</taxon>
        <taxon>Piscirickettsiaceae</taxon>
        <taxon>Thiomicrospira</taxon>
    </lineage>
</organism>
<dbReference type="EMBL" id="CP002776">
    <property type="protein sequence ID" value="AEG31952.1"/>
    <property type="molecule type" value="Genomic_DNA"/>
</dbReference>
<feature type="active site" description="Proton donor" evidence="15">
    <location>
        <position position="14"/>
    </location>
</feature>
<dbReference type="GO" id="GO:0005737">
    <property type="term" value="C:cytoplasm"/>
    <property type="evidence" value="ECO:0007669"/>
    <property type="project" value="UniProtKB-SubCell"/>
</dbReference>
<dbReference type="EC" id="3.1.3.-" evidence="14"/>
<evidence type="ECO:0000313" key="18">
    <source>
        <dbReference type="EMBL" id="AEG31952.1"/>
    </source>
</evidence>
<keyword evidence="12 14" id="KW-0119">Carbohydrate metabolism</keyword>
<dbReference type="OrthoDB" id="9781367at2"/>
<dbReference type="AlphaFoldDB" id="F6D8V2"/>
<evidence type="ECO:0000256" key="10">
    <source>
        <dbReference type="ARBA" id="ARBA00022833"/>
    </source>
</evidence>
<evidence type="ECO:0000256" key="8">
    <source>
        <dbReference type="ARBA" id="ARBA00022723"/>
    </source>
</evidence>
<comment type="subcellular location">
    <subcellularLocation>
        <location evidence="4 14">Cytoplasm</location>
    </subcellularLocation>
</comment>
<evidence type="ECO:0000256" key="7">
    <source>
        <dbReference type="ARBA" id="ARBA00022490"/>
    </source>
</evidence>
<evidence type="ECO:0000256" key="3">
    <source>
        <dbReference type="ARBA" id="ARBA00001947"/>
    </source>
</evidence>
<dbReference type="PIRSF" id="PIRSF004682">
    <property type="entry name" value="GmhB"/>
    <property type="match status" value="1"/>
</dbReference>
<dbReference type="STRING" id="717773.Thicy_1185"/>
<dbReference type="KEGG" id="tcy:Thicy_1185"/>
<evidence type="ECO:0000256" key="11">
    <source>
        <dbReference type="ARBA" id="ARBA00022842"/>
    </source>
</evidence>